<organism evidence="1 2">
    <name type="scientific">Trichomonas vaginalis (strain ATCC PRA-98 / G3)</name>
    <dbReference type="NCBI Taxonomy" id="412133"/>
    <lineage>
        <taxon>Eukaryota</taxon>
        <taxon>Metamonada</taxon>
        <taxon>Parabasalia</taxon>
        <taxon>Trichomonadida</taxon>
        <taxon>Trichomonadidae</taxon>
        <taxon>Trichomonas</taxon>
    </lineage>
</organism>
<dbReference type="InterPro" id="IPR036322">
    <property type="entry name" value="WD40_repeat_dom_sf"/>
</dbReference>
<accession>A2DUV3</accession>
<reference evidence="1" key="1">
    <citation type="submission" date="2006-10" db="EMBL/GenBank/DDBJ databases">
        <authorList>
            <person name="Amadeo P."/>
            <person name="Zhao Q."/>
            <person name="Wortman J."/>
            <person name="Fraser-Liggett C."/>
            <person name="Carlton J."/>
        </authorList>
    </citation>
    <scope>NUCLEOTIDE SEQUENCE</scope>
    <source>
        <strain evidence="1">G3</strain>
    </source>
</reference>
<dbReference type="RefSeq" id="XP_001328061.1">
    <property type="nucleotide sequence ID" value="XM_001328026.1"/>
</dbReference>
<dbReference type="SUPFAM" id="SSF50978">
    <property type="entry name" value="WD40 repeat-like"/>
    <property type="match status" value="1"/>
</dbReference>
<dbReference type="SMR" id="A2DUV3"/>
<dbReference type="VEuPathDB" id="TrichDB:TVAGG3_0259290"/>
<dbReference type="InParanoid" id="A2DUV3"/>
<protein>
    <submittedName>
        <fullName evidence="1">Uncharacterized protein</fullName>
    </submittedName>
</protein>
<keyword evidence="2" id="KW-1185">Reference proteome</keyword>
<dbReference type="KEGG" id="tva:4773845"/>
<dbReference type="VEuPathDB" id="TrichDB:TVAG_160110"/>
<name>A2DUV3_TRIV3</name>
<evidence type="ECO:0000313" key="1">
    <source>
        <dbReference type="EMBL" id="EAY15838.1"/>
    </source>
</evidence>
<reference evidence="1" key="2">
    <citation type="journal article" date="2007" name="Science">
        <title>Draft genome sequence of the sexually transmitted pathogen Trichomonas vaginalis.</title>
        <authorList>
            <person name="Carlton J.M."/>
            <person name="Hirt R.P."/>
            <person name="Silva J.C."/>
            <person name="Delcher A.L."/>
            <person name="Schatz M."/>
            <person name="Zhao Q."/>
            <person name="Wortman J.R."/>
            <person name="Bidwell S.L."/>
            <person name="Alsmark U.C.M."/>
            <person name="Besteiro S."/>
            <person name="Sicheritz-Ponten T."/>
            <person name="Noel C.J."/>
            <person name="Dacks J.B."/>
            <person name="Foster P.G."/>
            <person name="Simillion C."/>
            <person name="Van de Peer Y."/>
            <person name="Miranda-Saavedra D."/>
            <person name="Barton G.J."/>
            <person name="Westrop G.D."/>
            <person name="Mueller S."/>
            <person name="Dessi D."/>
            <person name="Fiori P.L."/>
            <person name="Ren Q."/>
            <person name="Paulsen I."/>
            <person name="Zhang H."/>
            <person name="Bastida-Corcuera F.D."/>
            <person name="Simoes-Barbosa A."/>
            <person name="Brown M.T."/>
            <person name="Hayes R.D."/>
            <person name="Mukherjee M."/>
            <person name="Okumura C.Y."/>
            <person name="Schneider R."/>
            <person name="Smith A.J."/>
            <person name="Vanacova S."/>
            <person name="Villalvazo M."/>
            <person name="Haas B.J."/>
            <person name="Pertea M."/>
            <person name="Feldblyum T.V."/>
            <person name="Utterback T.R."/>
            <person name="Shu C.L."/>
            <person name="Osoegawa K."/>
            <person name="de Jong P.J."/>
            <person name="Hrdy I."/>
            <person name="Horvathova L."/>
            <person name="Zubacova Z."/>
            <person name="Dolezal P."/>
            <person name="Malik S.B."/>
            <person name="Logsdon J.M. Jr."/>
            <person name="Henze K."/>
            <person name="Gupta A."/>
            <person name="Wang C.C."/>
            <person name="Dunne R.L."/>
            <person name="Upcroft J.A."/>
            <person name="Upcroft P."/>
            <person name="White O."/>
            <person name="Salzberg S.L."/>
            <person name="Tang P."/>
            <person name="Chiu C.-H."/>
            <person name="Lee Y.-S."/>
            <person name="Embley T.M."/>
            <person name="Coombs G.H."/>
            <person name="Mottram J.C."/>
            <person name="Tachezy J."/>
            <person name="Fraser-Liggett C.M."/>
            <person name="Johnson P.J."/>
        </authorList>
    </citation>
    <scope>NUCLEOTIDE SEQUENCE [LARGE SCALE GENOMIC DNA]</scope>
    <source>
        <strain evidence="1">G3</strain>
    </source>
</reference>
<sequence>MEIGEPCSGIKVFDGVSSECAFVCPSGNFGVFNSETNQIIFSKKHEKPLTCVTTDSNNKVYYADERCVYMQDIRTNNEPEFILQLSSDIISIAASGSTIAASTKDRGIFLNDCRVLEFSPESNHSESAICAPSISFNNLDLLAGYQNSSVSIWETVSGAMTGLMLPSILEMHCLEAISVFYCNQIPVVCYSSGITVYKDSEPNFTTLDKTSLFSCASYSPCFGNDFCILGMNDGNISVLNAQNMTEIASKQYGHDPISKITGNSLMVVASFEGDDGSLSIITPEDFGLF</sequence>
<dbReference type="Gene3D" id="2.130.10.10">
    <property type="entry name" value="YVTN repeat-like/Quinoprotein amine dehydrogenase"/>
    <property type="match status" value="1"/>
</dbReference>
<dbReference type="Proteomes" id="UP000001542">
    <property type="component" value="Unassembled WGS sequence"/>
</dbReference>
<dbReference type="EMBL" id="DS113250">
    <property type="protein sequence ID" value="EAY15838.1"/>
    <property type="molecule type" value="Genomic_DNA"/>
</dbReference>
<dbReference type="AlphaFoldDB" id="A2DUV3"/>
<evidence type="ECO:0000313" key="2">
    <source>
        <dbReference type="Proteomes" id="UP000001542"/>
    </source>
</evidence>
<proteinExistence type="predicted"/>
<dbReference type="InterPro" id="IPR015943">
    <property type="entry name" value="WD40/YVTN_repeat-like_dom_sf"/>
</dbReference>
<gene>
    <name evidence="1" type="ORF">TVAG_160110</name>
</gene>